<proteinExistence type="predicted"/>
<organism evidence="1">
    <name type="scientific">Fagus sylvatica</name>
    <name type="common">Beechnut</name>
    <dbReference type="NCBI Taxonomy" id="28930"/>
    <lineage>
        <taxon>Eukaryota</taxon>
        <taxon>Viridiplantae</taxon>
        <taxon>Streptophyta</taxon>
        <taxon>Embryophyta</taxon>
        <taxon>Tracheophyta</taxon>
        <taxon>Spermatophyta</taxon>
        <taxon>Magnoliopsida</taxon>
        <taxon>eudicotyledons</taxon>
        <taxon>Gunneridae</taxon>
        <taxon>Pentapetalae</taxon>
        <taxon>rosids</taxon>
        <taxon>fabids</taxon>
        <taxon>Fagales</taxon>
        <taxon>Fagaceae</taxon>
        <taxon>Fagus</taxon>
    </lineage>
</organism>
<name>A0A2N9GYJ9_FAGSY</name>
<accession>A0A2N9GYJ9</accession>
<evidence type="ECO:0000313" key="1">
    <source>
        <dbReference type="EMBL" id="SPD04603.1"/>
    </source>
</evidence>
<sequence length="87" mass="9510">MSCEETESATSTALITPESTAATRVVLLDLEPITMHSFRSDIVRLNNFVFCYSPENPTPMAISSSTLLQKKTRTVIFLGVAVLAMVD</sequence>
<reference evidence="1" key="1">
    <citation type="submission" date="2018-02" db="EMBL/GenBank/DDBJ databases">
        <authorList>
            <person name="Cohen D.B."/>
            <person name="Kent A.D."/>
        </authorList>
    </citation>
    <scope>NUCLEOTIDE SEQUENCE</scope>
</reference>
<protein>
    <submittedName>
        <fullName evidence="1">Uncharacterized protein</fullName>
    </submittedName>
</protein>
<gene>
    <name evidence="1" type="ORF">FSB_LOCUS32485</name>
</gene>
<dbReference type="EMBL" id="OIVN01002557">
    <property type="protein sequence ID" value="SPD04603.1"/>
    <property type="molecule type" value="Genomic_DNA"/>
</dbReference>
<dbReference type="AlphaFoldDB" id="A0A2N9GYJ9"/>